<dbReference type="SUPFAM" id="SSF48239">
    <property type="entry name" value="Terpenoid cyclases/Protein prenyltransferases"/>
    <property type="match status" value="1"/>
</dbReference>
<dbReference type="PANTHER" id="PTHR11412:SF136">
    <property type="entry name" value="CD109 ANTIGEN"/>
    <property type="match status" value="1"/>
</dbReference>
<dbReference type="Gene3D" id="1.50.10.20">
    <property type="match status" value="1"/>
</dbReference>
<name>A0A182YN84_ANOST</name>
<proteinExistence type="predicted"/>
<dbReference type="Proteomes" id="UP000076408">
    <property type="component" value="Unassembled WGS sequence"/>
</dbReference>
<dbReference type="Pfam" id="PF07677">
    <property type="entry name" value="A2M_recep"/>
    <property type="match status" value="1"/>
</dbReference>
<dbReference type="SMART" id="SM01361">
    <property type="entry name" value="A2M_recep"/>
    <property type="match status" value="1"/>
</dbReference>
<evidence type="ECO:0008006" key="7">
    <source>
        <dbReference type="Google" id="ProtNLM"/>
    </source>
</evidence>
<dbReference type="Gene3D" id="2.60.120.1540">
    <property type="match status" value="1"/>
</dbReference>
<dbReference type="InterPro" id="IPR001599">
    <property type="entry name" value="Macroglobln_a2"/>
</dbReference>
<evidence type="ECO:0000256" key="1">
    <source>
        <dbReference type="ARBA" id="ARBA00022729"/>
    </source>
</evidence>
<evidence type="ECO:0000259" key="4">
    <source>
        <dbReference type="SMART" id="SM01361"/>
    </source>
</evidence>
<dbReference type="EnsemblMetazoa" id="ASTEI09920-RA">
    <property type="protein sequence ID" value="ASTEI09920-PA"/>
    <property type="gene ID" value="ASTEI09920"/>
</dbReference>
<sequence length="1272" mass="142620">MDTTASTFEIENIGLEEGDVIVTTTVNPRHVQLYLIPPEWSYAASDREAIQLDIVTSSKTPDEARLTGQIKLAQQPKVLIQLSDTLHTPGDFLKFRIILTDEVNKPFPRSEHPFDLTIALHHESQHTVASWDSRLAPGDIYSGQHLFADDRDIGDWNLTVTIGEQTTSKRFQVMLHSAPIHKIAIKTDELITRQDTHIAIAVEASYTFGKPLRGTLTLTVSGDDDQRVERSSPIAGNKIVMIPMDEIMSSRDTSAERIIHINASVSSTNGLTQRVYSQARSIPVYPSSYKLEVLRMVDFTPGQNATLFIRVTKANGKPLKELSNSKRSVSVSVKFHNEDSIISRNFVQSLDRDGTAILSLATDSITELLTVEMQYEDVSASITLEPAYSPQIHVLVESSSQYERKEGFTLTLVSSHPMDGVLAVIRKHNGENIPILIYCELQNYHEHFVPLVRPGDVKRVYVFGRFEGTLVQASTPYQEPAPSSRVNLYMNGTNIRVFAKGDSSRVGIAVYEGLLVEDQLESIYARSMFNGSVYPESEDVFPLSINDLIVMPPLQLLETGSQQDTIGTTPLNRLLHWEEGTTSNQKASFQFQPPPHINQLTVSAFVFGPTHGLGIAEPIHWQRQQDLKIYLHIPYSAKKLEPVTVDVYIVNNRLETVQFLLVELLNRANEFQFLNNSGRTDATHKILYGRLMPNEVQRAEFLIRPKKLGSITLKANAYTEGNVIARAETILRTIPESVQQMGSIVRLFSVDNSTESLDEVKIPIPRTVDRGSEKITLSLHREQLQIASLPVSLLLDKLVPADPCTESMKASLTLDVLELAKLEWTERKTLAESMANESTTKILEYSNTNGYFTIPDQHTPSSKCWDTVIAVQALIASNRHLHRTDVEGAIAAALDWLKTQQASDGRFCAEEDEQDGVKAVEKTAHVLLAFLEARKHIWRFVSVIDKARNYLLSSTANLREPRHLALVGHVFQFSLARPTGKENRALIDEQVSHILSELLDRKVQSASGLKMWWNGGTASDLEATAYALLLMTSRKYLFNAAPIVNWIKGQPYRRATSAITPNSHIALRALIEYAKHTTFLEKRYNATIIAGGKSGVLARQELRHDSGNHVLTLPPATRSVSFTISGTISGAMEINYSYMESVTLQTAKFDIELHRYDTSNEDYTDWRVCIRFLPKGFYEKTRMVTCEISFPTGYIALDDSVDELSQRDDVVTTVLRNDETQLSITFEEIGVQQRCFNVTGFRRNVETRQLPGTIKVFDVTDACKYSEPSEAL</sequence>
<dbReference type="GO" id="GO:0004866">
    <property type="term" value="F:endopeptidase inhibitor activity"/>
    <property type="evidence" value="ECO:0007669"/>
    <property type="project" value="InterPro"/>
</dbReference>
<reference evidence="5" key="2">
    <citation type="submission" date="2020-05" db="UniProtKB">
        <authorList>
            <consortium name="EnsemblMetazoa"/>
        </authorList>
    </citation>
    <scope>IDENTIFICATION</scope>
    <source>
        <strain evidence="5">Indian</strain>
    </source>
</reference>
<evidence type="ECO:0000313" key="5">
    <source>
        <dbReference type="EnsemblMetazoa" id="ASTEI09920-PA"/>
    </source>
</evidence>
<evidence type="ECO:0000256" key="2">
    <source>
        <dbReference type="ARBA" id="ARBA00022966"/>
    </source>
</evidence>
<protein>
    <recommendedName>
        <fullName evidence="7">Alpha-2-macroglobulin domain-containing protein</fullName>
    </recommendedName>
</protein>
<dbReference type="SMART" id="SM01360">
    <property type="entry name" value="A2M"/>
    <property type="match status" value="1"/>
</dbReference>
<dbReference type="GO" id="GO:0005615">
    <property type="term" value="C:extracellular space"/>
    <property type="evidence" value="ECO:0007669"/>
    <property type="project" value="InterPro"/>
</dbReference>
<accession>A0A182YN84</accession>
<dbReference type="InterPro" id="IPR041555">
    <property type="entry name" value="MG3"/>
</dbReference>
<dbReference type="Pfam" id="PF17791">
    <property type="entry name" value="MG3"/>
    <property type="match status" value="1"/>
</dbReference>
<dbReference type="STRING" id="30069.A0A182YN84"/>
<dbReference type="Pfam" id="PF07678">
    <property type="entry name" value="TED_complement"/>
    <property type="match status" value="1"/>
</dbReference>
<reference evidence="6" key="1">
    <citation type="journal article" date="2014" name="Genome Biol.">
        <title>Genome analysis of a major urban malaria vector mosquito, Anopheles stephensi.</title>
        <authorList>
            <person name="Jiang X."/>
            <person name="Peery A."/>
            <person name="Hall A.B."/>
            <person name="Sharma A."/>
            <person name="Chen X.G."/>
            <person name="Waterhouse R.M."/>
            <person name="Komissarov A."/>
            <person name="Riehle M.M."/>
            <person name="Shouche Y."/>
            <person name="Sharakhova M.V."/>
            <person name="Lawson D."/>
            <person name="Pakpour N."/>
            <person name="Arensburger P."/>
            <person name="Davidson V.L."/>
            <person name="Eiglmeier K."/>
            <person name="Emrich S."/>
            <person name="George P."/>
            <person name="Kennedy R.C."/>
            <person name="Mane S.P."/>
            <person name="Maslen G."/>
            <person name="Oringanje C."/>
            <person name="Qi Y."/>
            <person name="Settlage R."/>
            <person name="Tojo M."/>
            <person name="Tubio J.M."/>
            <person name="Unger M.F."/>
            <person name="Wang B."/>
            <person name="Vernick K.D."/>
            <person name="Ribeiro J.M."/>
            <person name="James A.A."/>
            <person name="Michel K."/>
            <person name="Riehle M.A."/>
            <person name="Luckhart S."/>
            <person name="Sharakhov I.V."/>
            <person name="Tu Z."/>
        </authorList>
    </citation>
    <scope>NUCLEOTIDE SEQUENCE [LARGE SCALE GENOMIC DNA]</scope>
    <source>
        <strain evidence="6">Indian</strain>
    </source>
</reference>
<dbReference type="AlphaFoldDB" id="A0A182YN84"/>
<keyword evidence="1" id="KW-0732">Signal</keyword>
<dbReference type="Gene3D" id="2.60.40.1930">
    <property type="match status" value="1"/>
</dbReference>
<dbReference type="InterPro" id="IPR013783">
    <property type="entry name" value="Ig-like_fold"/>
</dbReference>
<dbReference type="CDD" id="cd02891">
    <property type="entry name" value="A2M_like"/>
    <property type="match status" value="1"/>
</dbReference>
<dbReference type="Gene3D" id="2.60.40.690">
    <property type="entry name" value="Alpha-macroglobulin, receptor-binding domain"/>
    <property type="match status" value="1"/>
</dbReference>
<dbReference type="Gene3D" id="2.60.40.10">
    <property type="entry name" value="Immunoglobulins"/>
    <property type="match status" value="1"/>
</dbReference>
<dbReference type="VEuPathDB" id="VectorBase:ASTEI20_035465"/>
<dbReference type="InterPro" id="IPR009048">
    <property type="entry name" value="A-macroglobulin_rcpt-bd"/>
</dbReference>
<evidence type="ECO:0000313" key="6">
    <source>
        <dbReference type="Proteomes" id="UP000076408"/>
    </source>
</evidence>
<dbReference type="Pfam" id="PF00207">
    <property type="entry name" value="A2M"/>
    <property type="match status" value="1"/>
</dbReference>
<keyword evidence="6" id="KW-1185">Reference proteome</keyword>
<dbReference type="InterPro" id="IPR008930">
    <property type="entry name" value="Terpenoid_cyclase/PrenylTrfase"/>
</dbReference>
<dbReference type="SUPFAM" id="SSF49410">
    <property type="entry name" value="Alpha-macroglobulin receptor domain"/>
    <property type="match status" value="1"/>
</dbReference>
<dbReference type="PANTHER" id="PTHR11412">
    <property type="entry name" value="MACROGLOBULIN / COMPLEMENT"/>
    <property type="match status" value="1"/>
</dbReference>
<dbReference type="VEuPathDB" id="VectorBase:ASTEI09920"/>
<feature type="domain" description="Alpha-2-macroglobulin" evidence="3">
    <location>
        <begin position="573"/>
        <end position="664"/>
    </location>
</feature>
<dbReference type="InterPro" id="IPR036595">
    <property type="entry name" value="A-macroglobulin_rcpt-bd_sf"/>
</dbReference>
<dbReference type="Gene3D" id="2.60.40.1940">
    <property type="match status" value="1"/>
</dbReference>
<feature type="domain" description="Alpha-macroglobulin receptor-binding" evidence="4">
    <location>
        <begin position="1181"/>
        <end position="1265"/>
    </location>
</feature>
<organism evidence="5 6">
    <name type="scientific">Anopheles stephensi</name>
    <name type="common">Indo-Pakistan malaria mosquito</name>
    <dbReference type="NCBI Taxonomy" id="30069"/>
    <lineage>
        <taxon>Eukaryota</taxon>
        <taxon>Metazoa</taxon>
        <taxon>Ecdysozoa</taxon>
        <taxon>Arthropoda</taxon>
        <taxon>Hexapoda</taxon>
        <taxon>Insecta</taxon>
        <taxon>Pterygota</taxon>
        <taxon>Neoptera</taxon>
        <taxon>Endopterygota</taxon>
        <taxon>Diptera</taxon>
        <taxon>Nematocera</taxon>
        <taxon>Culicoidea</taxon>
        <taxon>Culicidae</taxon>
        <taxon>Anophelinae</taxon>
        <taxon>Anopheles</taxon>
    </lineage>
</organism>
<dbReference type="OMA" id="HIPYSAK"/>
<dbReference type="InterPro" id="IPR011626">
    <property type="entry name" value="Alpha-macroglobulin_TED"/>
</dbReference>
<evidence type="ECO:0000259" key="3">
    <source>
        <dbReference type="SMART" id="SM01360"/>
    </source>
</evidence>
<dbReference type="InterPro" id="IPR050473">
    <property type="entry name" value="A2M/Complement_sys"/>
</dbReference>
<keyword evidence="2" id="KW-0882">Thioester bond</keyword>
<dbReference type="VEuPathDB" id="VectorBase:ASTE002262"/>